<organism evidence="2 3">
    <name type="scientific">Trifolium medium</name>
    <dbReference type="NCBI Taxonomy" id="97028"/>
    <lineage>
        <taxon>Eukaryota</taxon>
        <taxon>Viridiplantae</taxon>
        <taxon>Streptophyta</taxon>
        <taxon>Embryophyta</taxon>
        <taxon>Tracheophyta</taxon>
        <taxon>Spermatophyta</taxon>
        <taxon>Magnoliopsida</taxon>
        <taxon>eudicotyledons</taxon>
        <taxon>Gunneridae</taxon>
        <taxon>Pentapetalae</taxon>
        <taxon>rosids</taxon>
        <taxon>fabids</taxon>
        <taxon>Fabales</taxon>
        <taxon>Fabaceae</taxon>
        <taxon>Papilionoideae</taxon>
        <taxon>50 kb inversion clade</taxon>
        <taxon>NPAAA clade</taxon>
        <taxon>Hologalegina</taxon>
        <taxon>IRL clade</taxon>
        <taxon>Trifolieae</taxon>
        <taxon>Trifolium</taxon>
    </lineage>
</organism>
<dbReference type="EMBL" id="LXQA010674016">
    <property type="protein sequence ID" value="MCI65350.1"/>
    <property type="molecule type" value="Genomic_DNA"/>
</dbReference>
<feature type="non-terminal residue" evidence="2">
    <location>
        <position position="54"/>
    </location>
</feature>
<reference evidence="2 3" key="1">
    <citation type="journal article" date="2018" name="Front. Plant Sci.">
        <title>Red Clover (Trifolium pratense) and Zigzag Clover (T. medium) - A Picture of Genomic Similarities and Differences.</title>
        <authorList>
            <person name="Dluhosova J."/>
            <person name="Istvanek J."/>
            <person name="Nedelnik J."/>
            <person name="Repkova J."/>
        </authorList>
    </citation>
    <scope>NUCLEOTIDE SEQUENCE [LARGE SCALE GENOMIC DNA]</scope>
    <source>
        <strain evidence="3">cv. 10/8</strain>
        <tissue evidence="2">Leaf</tissue>
    </source>
</reference>
<name>A0A392TYL9_9FABA</name>
<evidence type="ECO:0000313" key="2">
    <source>
        <dbReference type="EMBL" id="MCI65350.1"/>
    </source>
</evidence>
<keyword evidence="3" id="KW-1185">Reference proteome</keyword>
<accession>A0A392TYL9</accession>
<dbReference type="AlphaFoldDB" id="A0A392TYL9"/>
<comment type="caution">
    <text evidence="2">The sequence shown here is derived from an EMBL/GenBank/DDBJ whole genome shotgun (WGS) entry which is preliminary data.</text>
</comment>
<evidence type="ECO:0000313" key="3">
    <source>
        <dbReference type="Proteomes" id="UP000265520"/>
    </source>
</evidence>
<feature type="region of interest" description="Disordered" evidence="1">
    <location>
        <begin position="26"/>
        <end position="54"/>
    </location>
</feature>
<evidence type="ECO:0000256" key="1">
    <source>
        <dbReference type="SAM" id="MobiDB-lite"/>
    </source>
</evidence>
<sequence>MKLRDALLTEPPWTIFPTDWCDAPSTPARRAIGRRTPKPAQHNGATRHDLLRGA</sequence>
<proteinExistence type="predicted"/>
<dbReference type="Proteomes" id="UP000265520">
    <property type="component" value="Unassembled WGS sequence"/>
</dbReference>
<protein>
    <submittedName>
        <fullName evidence="2">Uncharacterized protein</fullName>
    </submittedName>
</protein>